<reference evidence="2" key="1">
    <citation type="submission" date="2014-01" db="EMBL/GenBank/DDBJ databases">
        <authorList>
            <person name="Brown-Elliot B."/>
            <person name="Wallace R."/>
            <person name="Lenaerts A."/>
            <person name="Ordway D."/>
            <person name="DeGroote M.A."/>
            <person name="Parker T."/>
            <person name="Sizemore C."/>
            <person name="Tallon L.J."/>
            <person name="Sadzewicz L.K."/>
            <person name="Sengamalay N."/>
            <person name="Fraser C.M."/>
            <person name="Hine E."/>
            <person name="Shefchek K.A."/>
            <person name="Das S.P."/>
            <person name="Tettelin H."/>
        </authorList>
    </citation>
    <scope>NUCLEOTIDE SEQUENCE [LARGE SCALE GENOMIC DNA]</scope>
    <source>
        <strain evidence="2">4042</strain>
    </source>
</reference>
<feature type="domain" description="Bacterial Ig" evidence="1">
    <location>
        <begin position="67"/>
        <end position="128"/>
    </location>
</feature>
<proteinExistence type="predicted"/>
<organism evidence="2">
    <name type="scientific">Mycobacterium xenopi 4042</name>
    <dbReference type="NCBI Taxonomy" id="1299334"/>
    <lineage>
        <taxon>Bacteria</taxon>
        <taxon>Bacillati</taxon>
        <taxon>Actinomycetota</taxon>
        <taxon>Actinomycetes</taxon>
        <taxon>Mycobacteriales</taxon>
        <taxon>Mycobacteriaceae</taxon>
        <taxon>Mycobacterium</taxon>
    </lineage>
</organism>
<protein>
    <submittedName>
        <fullName evidence="2">Putative lipoprotein</fullName>
    </submittedName>
</protein>
<accession>X8AN99</accession>
<sequence>MAGRSVTAARLRRSWLVAVVIPAVVMGLGACGGNSGSAPAKVIFDKGTPFSDLLVPKLTASVTDGAVGVGVDAPVTVSAEGGVLAQVTLVNENGKSVSGRLSPDGVRWSTTEPLGYNRSYTLTAKARGWAASLPAR</sequence>
<evidence type="ECO:0000259" key="1">
    <source>
        <dbReference type="Pfam" id="PF17964"/>
    </source>
</evidence>
<dbReference type="PATRIC" id="fig|1299334.3.peg.4882"/>
<dbReference type="Pfam" id="PF17964">
    <property type="entry name" value="Big_10"/>
    <property type="match status" value="1"/>
</dbReference>
<gene>
    <name evidence="2" type="primary">lppS</name>
    <name evidence="2" type="ORF">I553_7498</name>
</gene>
<keyword evidence="2" id="KW-0449">Lipoprotein</keyword>
<evidence type="ECO:0000313" key="2">
    <source>
        <dbReference type="EMBL" id="EUA33094.1"/>
    </source>
</evidence>
<name>X8AN99_MYCXE</name>
<dbReference type="EMBL" id="JAOB01000047">
    <property type="protein sequence ID" value="EUA33094.1"/>
    <property type="molecule type" value="Genomic_DNA"/>
</dbReference>
<dbReference type="PROSITE" id="PS51257">
    <property type="entry name" value="PROKAR_LIPOPROTEIN"/>
    <property type="match status" value="1"/>
</dbReference>
<dbReference type="InterPro" id="IPR041280">
    <property type="entry name" value="Big_10"/>
</dbReference>
<dbReference type="Gene3D" id="2.60.40.3780">
    <property type="match status" value="1"/>
</dbReference>
<comment type="caution">
    <text evidence="2">The sequence shown here is derived from an EMBL/GenBank/DDBJ whole genome shotgun (WGS) entry which is preliminary data.</text>
</comment>
<dbReference type="AlphaFoldDB" id="X8AN99"/>